<dbReference type="PANTHER" id="PTHR14241">
    <property type="entry name" value="INTERFERON-INDUCED PROTEIN 44"/>
    <property type="match status" value="1"/>
</dbReference>
<reference evidence="2" key="1">
    <citation type="submission" date="2022-01" db="EMBL/GenBank/DDBJ databases">
        <authorList>
            <person name="Braso-Vives M."/>
        </authorList>
    </citation>
    <scope>NUCLEOTIDE SEQUENCE</scope>
</reference>
<dbReference type="InterPro" id="IPR027417">
    <property type="entry name" value="P-loop_NTPase"/>
</dbReference>
<sequence length="403" mass="46063">MFRRTREEVRWHDTYDEDEVEEAECELERQHDEKLENERAQWEQKRDERDRKEREERERREQQEMTMKMTELEINLKKGLTTYKVGSRNNIATQGFKHVNIALFGPTGSGKSSFIQIAEKILLGKTTVITQSDAKEGTIILLEFLTDLKFHLFDTRGFFDLDKDMEQELDNILGGRIRPSQVIVRGEEEKESLGPGQSGLRKGPIPLKDKMHGVICILGHKDPKAYGDKMTSIRGSLKREGYSPVGGLAFVKEGDFADKDKRESLMVKMSASMGSPRDRTYAFVNHIATETEISTESAVSVMEILDTALIAAEGYIKVQQQRETYAKERAKPTADAAHMPIKDFISQLAEEHNWDDTKVNEAAKKMDEEDIYDVAGLRQFWGEVKSKFSLGMRSAIQTALFPK</sequence>
<protein>
    <submittedName>
        <fullName evidence="2">Hypp3685 protein</fullName>
    </submittedName>
</protein>
<accession>A0A8K0A0X0</accession>
<organism evidence="2 3">
    <name type="scientific">Branchiostoma lanceolatum</name>
    <name type="common">Common lancelet</name>
    <name type="synonym">Amphioxus lanceolatum</name>
    <dbReference type="NCBI Taxonomy" id="7740"/>
    <lineage>
        <taxon>Eukaryota</taxon>
        <taxon>Metazoa</taxon>
        <taxon>Chordata</taxon>
        <taxon>Cephalochordata</taxon>
        <taxon>Leptocardii</taxon>
        <taxon>Amphioxiformes</taxon>
        <taxon>Branchiostomatidae</taxon>
        <taxon>Branchiostoma</taxon>
    </lineage>
</organism>
<evidence type="ECO:0000313" key="3">
    <source>
        <dbReference type="Proteomes" id="UP000838412"/>
    </source>
</evidence>
<feature type="compositionally biased region" description="Basic and acidic residues" evidence="1">
    <location>
        <begin position="26"/>
        <end position="63"/>
    </location>
</feature>
<dbReference type="CDD" id="cd00882">
    <property type="entry name" value="Ras_like_GTPase"/>
    <property type="match status" value="1"/>
</dbReference>
<name>A0A8K0A0X0_BRALA</name>
<dbReference type="PANTHER" id="PTHR14241:SF35">
    <property type="entry name" value="SEPTIN-TYPE G DOMAIN-CONTAINING PROTEIN"/>
    <property type="match status" value="1"/>
</dbReference>
<dbReference type="Proteomes" id="UP000838412">
    <property type="component" value="Chromosome 6"/>
</dbReference>
<feature type="compositionally biased region" description="Basic and acidic residues" evidence="1">
    <location>
        <begin position="1"/>
        <end position="14"/>
    </location>
</feature>
<dbReference type="SUPFAM" id="SSF52540">
    <property type="entry name" value="P-loop containing nucleoside triphosphate hydrolases"/>
    <property type="match status" value="1"/>
</dbReference>
<keyword evidence="3" id="KW-1185">Reference proteome</keyword>
<gene>
    <name evidence="2" type="primary">Hypp3685</name>
    <name evidence="2" type="ORF">BLAG_LOCUS20568</name>
</gene>
<evidence type="ECO:0000256" key="1">
    <source>
        <dbReference type="SAM" id="MobiDB-lite"/>
    </source>
</evidence>
<dbReference type="EMBL" id="OV696691">
    <property type="protein sequence ID" value="CAH1267100.1"/>
    <property type="molecule type" value="Genomic_DNA"/>
</dbReference>
<dbReference type="Gene3D" id="3.40.50.300">
    <property type="entry name" value="P-loop containing nucleotide triphosphate hydrolases"/>
    <property type="match status" value="1"/>
</dbReference>
<feature type="region of interest" description="Disordered" evidence="1">
    <location>
        <begin position="1"/>
        <end position="65"/>
    </location>
</feature>
<dbReference type="AlphaFoldDB" id="A0A8K0A0X0"/>
<evidence type="ECO:0000313" key="2">
    <source>
        <dbReference type="EMBL" id="CAH1267100.1"/>
    </source>
</evidence>
<proteinExistence type="predicted"/>
<feature type="compositionally biased region" description="Acidic residues" evidence="1">
    <location>
        <begin position="15"/>
        <end position="25"/>
    </location>
</feature>